<dbReference type="AlphaFoldDB" id="A0A8T5GDC4"/>
<proteinExistence type="predicted"/>
<keyword evidence="1" id="KW-1133">Transmembrane helix</keyword>
<dbReference type="SUPFAM" id="SSF53448">
    <property type="entry name" value="Nucleotide-diphospho-sugar transferases"/>
    <property type="match status" value="1"/>
</dbReference>
<keyword evidence="1" id="KW-0812">Transmembrane</keyword>
<dbReference type="InterPro" id="IPR001173">
    <property type="entry name" value="Glyco_trans_2-like"/>
</dbReference>
<dbReference type="EMBL" id="JABJNZ010000002">
    <property type="protein sequence ID" value="MBT4869949.1"/>
    <property type="molecule type" value="Genomic_DNA"/>
</dbReference>
<comment type="caution">
    <text evidence="3">The sequence shown here is derived from an EMBL/GenBank/DDBJ whole genome shotgun (WGS) entry which is preliminary data.</text>
</comment>
<sequence length="309" mass="36540">MVKVSVIIAAYNRPDLLEDCFKALTKQTYKDFEVLSVVGHSKEVLELSQKYAKKYKNFNAFKTDSDSPSRKRNVGIKKAKGELIAFTDDDCLPRKDWVENIVREFKISKEIVMVEGYTYTNNTNRPVFSNAPENHVGGAYPTCNLSFRKDVLKKTHGFDESYYFFREDSDAAFAAMDYGKTIFSKKVRVFHPLRPTNKKSIIKQVFLHKEDFRLYKKFPKKFKEAFGFPLKRELTKSLMTYIFLIMGIVYFQYWYAFLVVYLIVRFSSLRRYKFNLTDFTSFVVLWFARDLMMPFVAAYYFLKFYAKLK</sequence>
<name>A0A8T5GDC4_9ARCH</name>
<evidence type="ECO:0000313" key="4">
    <source>
        <dbReference type="Proteomes" id="UP000722459"/>
    </source>
</evidence>
<reference evidence="3" key="1">
    <citation type="journal article" date="2021" name="ISME J.">
        <title>Mercury methylation by metabolically versatile and cosmopolitan marine bacteria.</title>
        <authorList>
            <person name="Lin H."/>
            <person name="Ascher D.B."/>
            <person name="Myung Y."/>
            <person name="Lamborg C.H."/>
            <person name="Hallam S.J."/>
            <person name="Gionfriddo C.M."/>
            <person name="Holt K.E."/>
            <person name="Moreau J.W."/>
        </authorList>
    </citation>
    <scope>NUCLEOTIDE SEQUENCE</scope>
    <source>
        <strain evidence="3">SI075_bin30</strain>
    </source>
</reference>
<gene>
    <name evidence="3" type="ORF">HON47_00035</name>
</gene>
<dbReference type="Pfam" id="PF00535">
    <property type="entry name" value="Glycos_transf_2"/>
    <property type="match status" value="1"/>
</dbReference>
<dbReference type="Gene3D" id="3.90.550.10">
    <property type="entry name" value="Spore Coat Polysaccharide Biosynthesis Protein SpsA, Chain A"/>
    <property type="match status" value="1"/>
</dbReference>
<dbReference type="Proteomes" id="UP000722459">
    <property type="component" value="Unassembled WGS sequence"/>
</dbReference>
<feature type="domain" description="Glycosyltransferase 2-like" evidence="2">
    <location>
        <begin position="5"/>
        <end position="130"/>
    </location>
</feature>
<protein>
    <submittedName>
        <fullName evidence="3">Glycosyltransferase family 2 protein</fullName>
    </submittedName>
</protein>
<organism evidence="3 4">
    <name type="scientific">Candidatus Iainarchaeum sp</name>
    <dbReference type="NCBI Taxonomy" id="3101447"/>
    <lineage>
        <taxon>Archaea</taxon>
        <taxon>Candidatus Iainarchaeota</taxon>
        <taxon>Candidatus Iainarchaeia</taxon>
        <taxon>Candidatus Iainarchaeales</taxon>
        <taxon>Candidatus Iainarchaeaceae</taxon>
        <taxon>Candidatus Iainarchaeum</taxon>
    </lineage>
</organism>
<dbReference type="PANTHER" id="PTHR43685">
    <property type="entry name" value="GLYCOSYLTRANSFERASE"/>
    <property type="match status" value="1"/>
</dbReference>
<evidence type="ECO:0000313" key="3">
    <source>
        <dbReference type="EMBL" id="MBT4869949.1"/>
    </source>
</evidence>
<accession>A0A8T5GDC4</accession>
<dbReference type="InterPro" id="IPR029044">
    <property type="entry name" value="Nucleotide-diphossugar_trans"/>
</dbReference>
<feature type="transmembrane region" description="Helical" evidence="1">
    <location>
        <begin position="283"/>
        <end position="302"/>
    </location>
</feature>
<dbReference type="InterPro" id="IPR050834">
    <property type="entry name" value="Glycosyltransf_2"/>
</dbReference>
<dbReference type="CDD" id="cd00761">
    <property type="entry name" value="Glyco_tranf_GTA_type"/>
    <property type="match status" value="1"/>
</dbReference>
<evidence type="ECO:0000256" key="1">
    <source>
        <dbReference type="SAM" id="Phobius"/>
    </source>
</evidence>
<keyword evidence="1" id="KW-0472">Membrane</keyword>
<dbReference type="PANTHER" id="PTHR43685:SF3">
    <property type="entry name" value="SLR2126 PROTEIN"/>
    <property type="match status" value="1"/>
</dbReference>
<feature type="transmembrane region" description="Helical" evidence="1">
    <location>
        <begin position="241"/>
        <end position="263"/>
    </location>
</feature>
<evidence type="ECO:0000259" key="2">
    <source>
        <dbReference type="Pfam" id="PF00535"/>
    </source>
</evidence>